<dbReference type="EMBL" id="LN879430">
    <property type="protein sequence ID" value="CUH92320.1"/>
    <property type="molecule type" value="Genomic_DNA"/>
</dbReference>
<dbReference type="RefSeq" id="WP_058257695.1">
    <property type="nucleotide sequence ID" value="NZ_DUPS01000061.1"/>
</dbReference>
<evidence type="ECO:0000256" key="6">
    <source>
        <dbReference type="SAM" id="Phobius"/>
    </source>
</evidence>
<feature type="transmembrane region" description="Helical" evidence="6">
    <location>
        <begin position="283"/>
        <end position="301"/>
    </location>
</feature>
<evidence type="ECO:0000256" key="2">
    <source>
        <dbReference type="ARBA" id="ARBA00022448"/>
    </source>
</evidence>
<dbReference type="InterPro" id="IPR020846">
    <property type="entry name" value="MFS_dom"/>
</dbReference>
<dbReference type="GO" id="GO:0005886">
    <property type="term" value="C:plasma membrane"/>
    <property type="evidence" value="ECO:0007669"/>
    <property type="project" value="UniProtKB-SubCell"/>
</dbReference>
<evidence type="ECO:0000259" key="7">
    <source>
        <dbReference type="PROSITE" id="PS50850"/>
    </source>
</evidence>
<feature type="transmembrane region" description="Helical" evidence="6">
    <location>
        <begin position="400"/>
        <end position="421"/>
    </location>
</feature>
<reference evidence="9" key="1">
    <citation type="submission" date="2015-09" db="EMBL/GenBank/DDBJ databases">
        <authorList>
            <person name="Wibberg D."/>
        </authorList>
    </citation>
    <scope>NUCLEOTIDE SEQUENCE [LARGE SCALE GENOMIC DNA]</scope>
    <source>
        <strain evidence="9">SD1D</strain>
    </source>
</reference>
<feature type="transmembrane region" description="Helical" evidence="6">
    <location>
        <begin position="103"/>
        <end position="121"/>
    </location>
</feature>
<feature type="transmembrane region" description="Helical" evidence="6">
    <location>
        <begin position="77"/>
        <end position="97"/>
    </location>
</feature>
<dbReference type="PANTHER" id="PTHR23528:SF1">
    <property type="entry name" value="MAJOR FACILITATOR SUPERFAMILY (MFS) PROFILE DOMAIN-CONTAINING PROTEIN"/>
    <property type="match status" value="1"/>
</dbReference>
<name>A0A0K8J496_9FIRM</name>
<sequence>MKLNYKRTFFVGFAFLSICAFWEVYEGIVPKMLEGTFGLGETKVGAIMAIDNVLALFLLPIVGAISDKVNTRIGRRMPFILGGTLMAAAFILILPIADYQGNFILFMVALAVVLLAMASYRSPAVALMPDVTPKPLRSKANAIINLMGTLGGVYALLMTLLLYKDDGSVNLPVFISVVAIMILSLIFLMVTINENKLSKIAKEEEKAFYLENDMLKEGLKEEQESKEDSHSLDSSEEKMPADVKRSFAFIMASIFLWFFAYNAVKTAFSRYADRVWGYSGGTYTFPLMVAMGAALVSYFPIGIISNKIGRKKTIIAGILLMTFSYLCGFLINQATPLINVVFACTGIGWAAINVNSYPMVVEMCKCADTGKYTGYYYTFSMSAQIITPIVSGFLMEKIGVYTLFPYALVFSIASLCTMLFVKHGDSIIQVKKEEEA</sequence>
<dbReference type="InterPro" id="IPR011701">
    <property type="entry name" value="MFS"/>
</dbReference>
<dbReference type="OrthoDB" id="7584869at2"/>
<keyword evidence="9" id="KW-1185">Reference proteome</keyword>
<keyword evidence="2" id="KW-0813">Transport</keyword>
<organism evidence="8 9">
    <name type="scientific">Herbinix luporum</name>
    <dbReference type="NCBI Taxonomy" id="1679721"/>
    <lineage>
        <taxon>Bacteria</taxon>
        <taxon>Bacillati</taxon>
        <taxon>Bacillota</taxon>
        <taxon>Clostridia</taxon>
        <taxon>Lachnospirales</taxon>
        <taxon>Lachnospiraceae</taxon>
        <taxon>Herbinix</taxon>
    </lineage>
</organism>
<dbReference type="KEGG" id="hsd:SD1D_0772"/>
<dbReference type="Gene3D" id="1.20.1250.20">
    <property type="entry name" value="MFS general substrate transporter like domains"/>
    <property type="match status" value="2"/>
</dbReference>
<comment type="subcellular location">
    <subcellularLocation>
        <location evidence="1">Cell membrane</location>
        <topology evidence="1">Multi-pass membrane protein</topology>
    </subcellularLocation>
</comment>
<feature type="transmembrane region" description="Helical" evidence="6">
    <location>
        <begin position="142"/>
        <end position="163"/>
    </location>
</feature>
<evidence type="ECO:0000256" key="5">
    <source>
        <dbReference type="ARBA" id="ARBA00023136"/>
    </source>
</evidence>
<gene>
    <name evidence="8" type="ORF">SD1D_0772</name>
</gene>
<dbReference type="Proteomes" id="UP000196053">
    <property type="component" value="Chromosome I"/>
</dbReference>
<feature type="transmembrane region" description="Helical" evidence="6">
    <location>
        <begin position="45"/>
        <end position="65"/>
    </location>
</feature>
<evidence type="ECO:0000313" key="9">
    <source>
        <dbReference type="Proteomes" id="UP000196053"/>
    </source>
</evidence>
<dbReference type="AlphaFoldDB" id="A0A0K8J496"/>
<accession>A0A0K8J496</accession>
<dbReference type="SUPFAM" id="SSF103473">
    <property type="entry name" value="MFS general substrate transporter"/>
    <property type="match status" value="1"/>
</dbReference>
<keyword evidence="3 6" id="KW-0812">Transmembrane</keyword>
<dbReference type="PANTHER" id="PTHR23528">
    <property type="match status" value="1"/>
</dbReference>
<evidence type="ECO:0000313" key="8">
    <source>
        <dbReference type="EMBL" id="CUH92320.1"/>
    </source>
</evidence>
<proteinExistence type="predicted"/>
<feature type="transmembrane region" description="Helical" evidence="6">
    <location>
        <begin position="246"/>
        <end position="263"/>
    </location>
</feature>
<feature type="transmembrane region" description="Helical" evidence="6">
    <location>
        <begin position="375"/>
        <end position="394"/>
    </location>
</feature>
<dbReference type="Pfam" id="PF07690">
    <property type="entry name" value="MFS_1"/>
    <property type="match status" value="1"/>
</dbReference>
<dbReference type="InterPro" id="IPR036259">
    <property type="entry name" value="MFS_trans_sf"/>
</dbReference>
<protein>
    <submittedName>
        <fullName evidence="8">Putative membrane protein</fullName>
    </submittedName>
</protein>
<dbReference type="GO" id="GO:0022857">
    <property type="term" value="F:transmembrane transporter activity"/>
    <property type="evidence" value="ECO:0007669"/>
    <property type="project" value="InterPro"/>
</dbReference>
<keyword evidence="4 6" id="KW-1133">Transmembrane helix</keyword>
<feature type="transmembrane region" description="Helical" evidence="6">
    <location>
        <begin position="7"/>
        <end position="25"/>
    </location>
</feature>
<feature type="domain" description="Major facilitator superfamily (MFS) profile" evidence="7">
    <location>
        <begin position="1"/>
        <end position="425"/>
    </location>
</feature>
<keyword evidence="5 6" id="KW-0472">Membrane</keyword>
<dbReference type="PROSITE" id="PS50850">
    <property type="entry name" value="MFS"/>
    <property type="match status" value="1"/>
</dbReference>
<evidence type="ECO:0000256" key="1">
    <source>
        <dbReference type="ARBA" id="ARBA00004651"/>
    </source>
</evidence>
<feature type="transmembrane region" description="Helical" evidence="6">
    <location>
        <begin position="313"/>
        <end position="331"/>
    </location>
</feature>
<feature type="transmembrane region" description="Helical" evidence="6">
    <location>
        <begin position="169"/>
        <end position="192"/>
    </location>
</feature>
<feature type="transmembrane region" description="Helical" evidence="6">
    <location>
        <begin position="337"/>
        <end position="354"/>
    </location>
</feature>
<evidence type="ECO:0000256" key="3">
    <source>
        <dbReference type="ARBA" id="ARBA00022692"/>
    </source>
</evidence>
<evidence type="ECO:0000256" key="4">
    <source>
        <dbReference type="ARBA" id="ARBA00022989"/>
    </source>
</evidence>